<evidence type="ECO:0000256" key="1">
    <source>
        <dbReference type="ARBA" id="ARBA00023015"/>
    </source>
</evidence>
<keyword evidence="1" id="KW-0805">Transcription regulation</keyword>
<organism evidence="6 7">
    <name type="scientific">Desulfomicrobium orale DSM 12838</name>
    <dbReference type="NCBI Taxonomy" id="888061"/>
    <lineage>
        <taxon>Bacteria</taxon>
        <taxon>Pseudomonadati</taxon>
        <taxon>Thermodesulfobacteriota</taxon>
        <taxon>Desulfovibrionia</taxon>
        <taxon>Desulfovibrionales</taxon>
        <taxon>Desulfomicrobiaceae</taxon>
        <taxon>Desulfomicrobium</taxon>
    </lineage>
</organism>
<reference evidence="7" key="1">
    <citation type="submission" date="2016-02" db="EMBL/GenBank/DDBJ databases">
        <authorList>
            <person name="Holder M.E."/>
            <person name="Ajami N.J."/>
            <person name="Petrosino J.F."/>
        </authorList>
    </citation>
    <scope>NUCLEOTIDE SEQUENCE [LARGE SCALE GENOMIC DNA]</scope>
    <source>
        <strain evidence="7">DSM 12838</strain>
    </source>
</reference>
<dbReference type="SUPFAM" id="SSF48498">
    <property type="entry name" value="Tetracyclin repressor-like, C-terminal domain"/>
    <property type="match status" value="1"/>
</dbReference>
<dbReference type="GO" id="GO:0000976">
    <property type="term" value="F:transcription cis-regulatory region binding"/>
    <property type="evidence" value="ECO:0007669"/>
    <property type="project" value="TreeGrafter"/>
</dbReference>
<keyword evidence="7" id="KW-1185">Reference proteome</keyword>
<keyword evidence="3" id="KW-0804">Transcription</keyword>
<dbReference type="KEGG" id="doa:AXF15_06450"/>
<evidence type="ECO:0000256" key="2">
    <source>
        <dbReference type="ARBA" id="ARBA00023125"/>
    </source>
</evidence>
<dbReference type="Proteomes" id="UP000063964">
    <property type="component" value="Chromosome"/>
</dbReference>
<dbReference type="Pfam" id="PF00440">
    <property type="entry name" value="TetR_N"/>
    <property type="match status" value="1"/>
</dbReference>
<dbReference type="PRINTS" id="PR00455">
    <property type="entry name" value="HTHTETR"/>
</dbReference>
<dbReference type="PROSITE" id="PS50977">
    <property type="entry name" value="HTH_TETR_2"/>
    <property type="match status" value="1"/>
</dbReference>
<protein>
    <recommendedName>
        <fullName evidence="5">HTH tetR-type domain-containing protein</fullName>
    </recommendedName>
</protein>
<evidence type="ECO:0000256" key="4">
    <source>
        <dbReference type="PROSITE-ProRule" id="PRU00335"/>
    </source>
</evidence>
<feature type="domain" description="HTH tetR-type" evidence="5">
    <location>
        <begin position="8"/>
        <end position="68"/>
    </location>
</feature>
<evidence type="ECO:0000313" key="7">
    <source>
        <dbReference type="Proteomes" id="UP000063964"/>
    </source>
</evidence>
<evidence type="ECO:0000256" key="3">
    <source>
        <dbReference type="ARBA" id="ARBA00023163"/>
    </source>
</evidence>
<dbReference type="Gene3D" id="1.10.10.60">
    <property type="entry name" value="Homeodomain-like"/>
    <property type="match status" value="1"/>
</dbReference>
<gene>
    <name evidence="6" type="ORF">AXF15_06450</name>
</gene>
<dbReference type="GO" id="GO:0003700">
    <property type="term" value="F:DNA-binding transcription factor activity"/>
    <property type="evidence" value="ECO:0007669"/>
    <property type="project" value="TreeGrafter"/>
</dbReference>
<dbReference type="InterPro" id="IPR009057">
    <property type="entry name" value="Homeodomain-like_sf"/>
</dbReference>
<evidence type="ECO:0000313" key="6">
    <source>
        <dbReference type="EMBL" id="AMD92778.1"/>
    </source>
</evidence>
<proteinExistence type="predicted"/>
<accession>A0A109W5V4</accession>
<keyword evidence="2 4" id="KW-0238">DNA-binding</keyword>
<dbReference type="Gene3D" id="1.10.357.10">
    <property type="entry name" value="Tetracycline Repressor, domain 2"/>
    <property type="match status" value="1"/>
</dbReference>
<name>A0A109W5V4_9BACT</name>
<dbReference type="InterPro" id="IPR001647">
    <property type="entry name" value="HTH_TetR"/>
</dbReference>
<sequence length="198" mass="22114">MAKRMTTLVRREQIAEAALTLLSEQGLGGLTARNLAKTVGLTAPALYRHFPGGKENILASILDLLEDIKTAGLKAAHETPGTAVDKLRHFYDQQISLIQRFRALPCLLLSDTLWIEFPLLRDRFLKSYHAHQLQVEALVRHGQEGGEIRTDIGASQIFAQFFGQFLSVAVLHCRQGNMIDIEAQSKANWQIFVRGILP</sequence>
<dbReference type="SUPFAM" id="SSF46689">
    <property type="entry name" value="Homeodomain-like"/>
    <property type="match status" value="1"/>
</dbReference>
<evidence type="ECO:0000259" key="5">
    <source>
        <dbReference type="PROSITE" id="PS50977"/>
    </source>
</evidence>
<dbReference type="InterPro" id="IPR036271">
    <property type="entry name" value="Tet_transcr_reg_TetR-rel_C_sf"/>
</dbReference>
<dbReference type="AlphaFoldDB" id="A0A109W5V4"/>
<dbReference type="STRING" id="888061.AXF15_06450"/>
<dbReference type="PANTHER" id="PTHR30055:SF240">
    <property type="entry name" value="HTH-TYPE TRANSCRIPTIONAL REGULATOR ACRR"/>
    <property type="match status" value="1"/>
</dbReference>
<dbReference type="PANTHER" id="PTHR30055">
    <property type="entry name" value="HTH-TYPE TRANSCRIPTIONAL REGULATOR RUTR"/>
    <property type="match status" value="1"/>
</dbReference>
<feature type="DNA-binding region" description="H-T-H motif" evidence="4">
    <location>
        <begin position="31"/>
        <end position="50"/>
    </location>
</feature>
<dbReference type="InterPro" id="IPR050109">
    <property type="entry name" value="HTH-type_TetR-like_transc_reg"/>
</dbReference>
<dbReference type="EMBL" id="CP014230">
    <property type="protein sequence ID" value="AMD92778.1"/>
    <property type="molecule type" value="Genomic_DNA"/>
</dbReference>